<evidence type="ECO:0000313" key="2">
    <source>
        <dbReference type="EMBL" id="ARU06031.1"/>
    </source>
</evidence>
<feature type="transmembrane region" description="Helical" evidence="1">
    <location>
        <begin position="379"/>
        <end position="397"/>
    </location>
</feature>
<dbReference type="AlphaFoldDB" id="A0A1Y0ERL3"/>
<gene>
    <name evidence="2" type="ORF">CCO03_16360</name>
</gene>
<reference evidence="2 3" key="1">
    <citation type="submission" date="2017-05" db="EMBL/GenBank/DDBJ databases">
        <authorList>
            <person name="Song R."/>
            <person name="Chenine A.L."/>
            <person name="Ruprecht R.M."/>
        </authorList>
    </citation>
    <scope>NUCLEOTIDE SEQUENCE [LARGE SCALE GENOMIC DNA]</scope>
    <source>
        <strain evidence="2 3">DSM 26136</strain>
    </source>
</reference>
<keyword evidence="3" id="KW-1185">Reference proteome</keyword>
<keyword evidence="1" id="KW-0812">Transmembrane</keyword>
<sequence length="405" mass="41554">MPVTGLAQQYVHAPTSFMGVDGFVAGWMSNLPLGTFNQDWYPGSGVSSACPAAPAPCVLPSETHDPLFLSATGPMAVGGGVTMAPHPGWQDFQVLSGLTTTSASGAMAAGQYIQMPFTTGGLTYADGSPADVKFYVNTIGLAPRWLMNAGNPNQFGYAAYVVDGAGTPVGGVIETVPNVSALTDPNFRLVRAPDGPGPGIELNANTAYALRFYVFGVGGASQAVWDDTLFTMSRQRIAELSVTTTPVTASPTAGGNDYAYTFTVYSNGPDDTNARIVDPLPGTANGASASWTCVLQPGGTPCATPSGTGPIDANEALTSGQSAVYSVTWSGPSVATSDTHDITVQPLDNNPIDPNSANNATSIRLAPTPAAVLPQPVPGLGWLGMLGLAALLGRVGMRSRQRAHG</sequence>
<keyword evidence="1" id="KW-0472">Membrane</keyword>
<protein>
    <submittedName>
        <fullName evidence="2">Uncharacterized protein</fullName>
    </submittedName>
</protein>
<proteinExistence type="predicted"/>
<evidence type="ECO:0000313" key="3">
    <source>
        <dbReference type="Proteomes" id="UP000196138"/>
    </source>
</evidence>
<organism evidence="2 3">
    <name type="scientific">Comamonas serinivorans</name>
    <dbReference type="NCBI Taxonomy" id="1082851"/>
    <lineage>
        <taxon>Bacteria</taxon>
        <taxon>Pseudomonadati</taxon>
        <taxon>Pseudomonadota</taxon>
        <taxon>Betaproteobacteria</taxon>
        <taxon>Burkholderiales</taxon>
        <taxon>Comamonadaceae</taxon>
        <taxon>Comamonas</taxon>
    </lineage>
</organism>
<accession>A0A1Y0ERL3</accession>
<dbReference type="Proteomes" id="UP000196138">
    <property type="component" value="Chromosome"/>
</dbReference>
<dbReference type="EMBL" id="CP021455">
    <property type="protein sequence ID" value="ARU06031.1"/>
    <property type="molecule type" value="Genomic_DNA"/>
</dbReference>
<evidence type="ECO:0000256" key="1">
    <source>
        <dbReference type="SAM" id="Phobius"/>
    </source>
</evidence>
<name>A0A1Y0ERL3_9BURK</name>
<dbReference type="KEGG" id="cser:CCO03_16360"/>
<keyword evidence="1" id="KW-1133">Transmembrane helix</keyword>